<protein>
    <submittedName>
        <fullName evidence="1">Uncharacterized protein</fullName>
    </submittedName>
</protein>
<accession>A3ZN14</accession>
<evidence type="ECO:0000313" key="2">
    <source>
        <dbReference type="Proteomes" id="UP000004358"/>
    </source>
</evidence>
<dbReference type="AlphaFoldDB" id="A3ZN14"/>
<sequence>MSKRPRQEVADFAQFLSKTTPFRVDFLIEPIDAARGADKLDE</sequence>
<comment type="caution">
    <text evidence="1">The sequence shown here is derived from an EMBL/GenBank/DDBJ whole genome shotgun (WGS) entry which is preliminary data.</text>
</comment>
<evidence type="ECO:0000313" key="1">
    <source>
        <dbReference type="EMBL" id="EAQ82343.1"/>
    </source>
</evidence>
<dbReference type="EMBL" id="AANZ01000002">
    <property type="protein sequence ID" value="EAQ82343.1"/>
    <property type="molecule type" value="Genomic_DNA"/>
</dbReference>
<name>A3ZN14_9BACT</name>
<dbReference type="STRING" id="314230.DSM3645_01475"/>
<gene>
    <name evidence="1" type="ORF">DSM3645_01475</name>
</gene>
<reference evidence="1 2" key="1">
    <citation type="submission" date="2006-02" db="EMBL/GenBank/DDBJ databases">
        <authorList>
            <person name="Amann R."/>
            <person name="Ferriera S."/>
            <person name="Johnson J."/>
            <person name="Kravitz S."/>
            <person name="Halpern A."/>
            <person name="Remington K."/>
            <person name="Beeson K."/>
            <person name="Tran B."/>
            <person name="Rogers Y.-H."/>
            <person name="Friedman R."/>
            <person name="Venter J.C."/>
        </authorList>
    </citation>
    <scope>NUCLEOTIDE SEQUENCE [LARGE SCALE GENOMIC DNA]</scope>
    <source>
        <strain evidence="1 2">DSM 3645</strain>
    </source>
</reference>
<dbReference type="HOGENOM" id="CLU_3247963_0_0_0"/>
<dbReference type="Proteomes" id="UP000004358">
    <property type="component" value="Unassembled WGS sequence"/>
</dbReference>
<proteinExistence type="predicted"/>
<organism evidence="1 2">
    <name type="scientific">Blastopirellula marina DSM 3645</name>
    <dbReference type="NCBI Taxonomy" id="314230"/>
    <lineage>
        <taxon>Bacteria</taxon>
        <taxon>Pseudomonadati</taxon>
        <taxon>Planctomycetota</taxon>
        <taxon>Planctomycetia</taxon>
        <taxon>Pirellulales</taxon>
        <taxon>Pirellulaceae</taxon>
        <taxon>Blastopirellula</taxon>
    </lineage>
</organism>